<sequence length="497" mass="57037">MSLKYMLITFLLVGITAGDIVLNKKRFPKDFMFGVGTSTYQIEGAWNEDGKGESNWDHFVHQIPSPIANNDTGDIACDSYHKMKEDVALLKYLGVKHYRFSLSWSRILPTGYTNKINKAAIKYYKSLIRELTDNDIEPIVTLLHYDTPQVMEGMGGWTTDWIIDRYVEYAAVCFENFGADVKYWLTFNEAFFMCTLGYGIGSHAPGRKASGIGDYICAHNIIKAHAKAFHIYHDIYKPVQKGSIGISLVSIYAEPKSDSDEDKEAAERMMFFNFGWFASPIMFGSYPYQMDILISERSYVQGFLQSRLPAFTEEEKDYIAGTTDFFGLNYYSSVVVQNLRDFQDLDLSWEADVEVIQSQDPSWENTTIDQFAVYPDGLYKLVKWISNNYNNVSIIITENGYPDKGESLDDDKRISYIQRHLSKLRDAMDEGVQVFGYTFWSLMDNFEWLSGFTTKYGLFEVDFSSPNRTRTAKKSADYVKKVYESRCILDDSSECYG</sequence>
<dbReference type="InterPro" id="IPR033132">
    <property type="entry name" value="GH_1_N_CS"/>
</dbReference>
<dbReference type="AlphaFoldDB" id="A0A9N9SPD7"/>
<dbReference type="Proteomes" id="UP001153709">
    <property type="component" value="Chromosome 2"/>
</dbReference>
<dbReference type="OrthoDB" id="65569at2759"/>
<dbReference type="Pfam" id="PF00232">
    <property type="entry name" value="Glyco_hydro_1"/>
    <property type="match status" value="1"/>
</dbReference>
<evidence type="ECO:0000256" key="1">
    <source>
        <dbReference type="ARBA" id="ARBA00010838"/>
    </source>
</evidence>
<feature type="chain" id="PRO_5040227915" description="Myrosinase 1-like" evidence="7">
    <location>
        <begin position="19"/>
        <end position="497"/>
    </location>
</feature>
<name>A0A9N9SPD7_DIABA</name>
<evidence type="ECO:0000256" key="6">
    <source>
        <dbReference type="RuleBase" id="RU003690"/>
    </source>
</evidence>
<evidence type="ECO:0000256" key="4">
    <source>
        <dbReference type="ARBA" id="ARBA00023180"/>
    </source>
</evidence>
<dbReference type="InterPro" id="IPR001360">
    <property type="entry name" value="Glyco_hydro_1"/>
</dbReference>
<evidence type="ECO:0000256" key="2">
    <source>
        <dbReference type="ARBA" id="ARBA00011738"/>
    </source>
</evidence>
<evidence type="ECO:0000313" key="8">
    <source>
        <dbReference type="EMBL" id="CAG9828875.1"/>
    </source>
</evidence>
<dbReference type="Gene3D" id="3.20.20.80">
    <property type="entry name" value="Glycosidases"/>
    <property type="match status" value="1"/>
</dbReference>
<evidence type="ECO:0000256" key="7">
    <source>
        <dbReference type="SAM" id="SignalP"/>
    </source>
</evidence>
<dbReference type="SUPFAM" id="SSF51445">
    <property type="entry name" value="(Trans)glycosidases"/>
    <property type="match status" value="1"/>
</dbReference>
<dbReference type="FunFam" id="3.20.20.80:FF:000013">
    <property type="entry name" value="lactase-phlorizin hydrolase"/>
    <property type="match status" value="1"/>
</dbReference>
<evidence type="ECO:0000256" key="5">
    <source>
        <dbReference type="ARBA" id="ARBA00023295"/>
    </source>
</evidence>
<comment type="similarity">
    <text evidence="1 6">Belongs to the glycosyl hydrolase 1 family.</text>
</comment>
<keyword evidence="9" id="KW-1185">Reference proteome</keyword>
<keyword evidence="3" id="KW-0378">Hydrolase</keyword>
<keyword evidence="7" id="KW-0732">Signal</keyword>
<accession>A0A9N9SPD7</accession>
<proteinExistence type="inferred from homology"/>
<dbReference type="PANTHER" id="PTHR10353:SF36">
    <property type="entry name" value="LP05116P"/>
    <property type="match status" value="1"/>
</dbReference>
<evidence type="ECO:0000256" key="3">
    <source>
        <dbReference type="ARBA" id="ARBA00022801"/>
    </source>
</evidence>
<comment type="subunit">
    <text evidence="2">Homodimer.</text>
</comment>
<evidence type="ECO:0000313" key="9">
    <source>
        <dbReference type="Proteomes" id="UP001153709"/>
    </source>
</evidence>
<dbReference type="InterPro" id="IPR017853">
    <property type="entry name" value="GH"/>
</dbReference>
<reference evidence="8" key="1">
    <citation type="submission" date="2022-01" db="EMBL/GenBank/DDBJ databases">
        <authorList>
            <person name="King R."/>
        </authorList>
    </citation>
    <scope>NUCLEOTIDE SEQUENCE</scope>
</reference>
<feature type="signal peptide" evidence="7">
    <location>
        <begin position="1"/>
        <end position="18"/>
    </location>
</feature>
<organism evidence="8 9">
    <name type="scientific">Diabrotica balteata</name>
    <name type="common">Banded cucumber beetle</name>
    <dbReference type="NCBI Taxonomy" id="107213"/>
    <lineage>
        <taxon>Eukaryota</taxon>
        <taxon>Metazoa</taxon>
        <taxon>Ecdysozoa</taxon>
        <taxon>Arthropoda</taxon>
        <taxon>Hexapoda</taxon>
        <taxon>Insecta</taxon>
        <taxon>Pterygota</taxon>
        <taxon>Neoptera</taxon>
        <taxon>Endopterygota</taxon>
        <taxon>Coleoptera</taxon>
        <taxon>Polyphaga</taxon>
        <taxon>Cucujiformia</taxon>
        <taxon>Chrysomeloidea</taxon>
        <taxon>Chrysomelidae</taxon>
        <taxon>Galerucinae</taxon>
        <taxon>Diabroticina</taxon>
        <taxon>Diabroticites</taxon>
        <taxon>Diabrotica</taxon>
    </lineage>
</organism>
<dbReference type="PANTHER" id="PTHR10353">
    <property type="entry name" value="GLYCOSYL HYDROLASE"/>
    <property type="match status" value="1"/>
</dbReference>
<keyword evidence="4" id="KW-0325">Glycoprotein</keyword>
<gene>
    <name evidence="8" type="ORF">DIABBA_LOCUS2760</name>
</gene>
<dbReference type="EMBL" id="OU898277">
    <property type="protein sequence ID" value="CAG9828875.1"/>
    <property type="molecule type" value="Genomic_DNA"/>
</dbReference>
<dbReference type="PROSITE" id="PS00653">
    <property type="entry name" value="GLYCOSYL_HYDROL_F1_2"/>
    <property type="match status" value="1"/>
</dbReference>
<protein>
    <recommendedName>
        <fullName evidence="10">Myrosinase 1-like</fullName>
    </recommendedName>
</protein>
<dbReference type="GO" id="GO:0005975">
    <property type="term" value="P:carbohydrate metabolic process"/>
    <property type="evidence" value="ECO:0007669"/>
    <property type="project" value="InterPro"/>
</dbReference>
<dbReference type="GO" id="GO:0008422">
    <property type="term" value="F:beta-glucosidase activity"/>
    <property type="evidence" value="ECO:0007669"/>
    <property type="project" value="TreeGrafter"/>
</dbReference>
<evidence type="ECO:0008006" key="10">
    <source>
        <dbReference type="Google" id="ProtNLM"/>
    </source>
</evidence>
<keyword evidence="5" id="KW-0326">Glycosidase</keyword>
<dbReference type="PRINTS" id="PR00131">
    <property type="entry name" value="GLHYDRLASE1"/>
</dbReference>